<dbReference type="OrthoDB" id="9776053at2"/>
<reference evidence="9 10" key="1">
    <citation type="submission" date="2017-12" db="EMBL/GenBank/DDBJ databases">
        <title>FDA dAtabase for Regulatory Grade micrObial Sequences (FDA-ARGOS): Supporting development and validation of Infectious Disease Dx tests.</title>
        <authorList>
            <person name="Hoffmann M."/>
            <person name="Allard M."/>
            <person name="Evans P."/>
            <person name="Brown E."/>
            <person name="Tallon L.J."/>
            <person name="Sadzewicz L."/>
            <person name="Sengamalay N."/>
            <person name="Ott S."/>
            <person name="Godinez A."/>
            <person name="Nagaraj S."/>
            <person name="Vavikolanu K."/>
            <person name="Aluvathingal J."/>
            <person name="Nadendla S."/>
            <person name="Hobson J."/>
            <person name="Sichtig H."/>
        </authorList>
    </citation>
    <scope>NUCLEOTIDE SEQUENCE [LARGE SCALE GENOMIC DNA]</scope>
    <source>
        <strain evidence="10">ATCC 17749</strain>
        <strain evidence="9">FDAARGOS_97</strain>
    </source>
</reference>
<name>A0A7Y4F0N3_VIBAL</name>
<comment type="caution">
    <text evidence="8">The sequence shown here is derived from an EMBL/GenBank/DDBJ whole genome shotgun (WGS) entry which is preliminary data.</text>
</comment>
<keyword evidence="5" id="KW-0472">Membrane</keyword>
<dbReference type="Proteomes" id="UP000054316">
    <property type="component" value="Unassembled WGS sequence"/>
</dbReference>
<keyword evidence="3 4" id="KW-0802">TPR repeat</keyword>
<dbReference type="PROSITE" id="PS50005">
    <property type="entry name" value="TPR"/>
    <property type="match status" value="1"/>
</dbReference>
<accession>A0A7Y4F0N3</accession>
<evidence type="ECO:0000313" key="11">
    <source>
        <dbReference type="Proteomes" id="UP000532247"/>
    </source>
</evidence>
<organism evidence="8 11">
    <name type="scientific">Vibrio alginolyticus</name>
    <dbReference type="NCBI Taxonomy" id="663"/>
    <lineage>
        <taxon>Bacteria</taxon>
        <taxon>Pseudomonadati</taxon>
        <taxon>Pseudomonadota</taxon>
        <taxon>Gammaproteobacteria</taxon>
        <taxon>Vibrionales</taxon>
        <taxon>Vibrionaceae</taxon>
        <taxon>Vibrio</taxon>
    </lineage>
</organism>
<dbReference type="EMBL" id="AAXMUW010000008">
    <property type="protein sequence ID" value="EGQ9134707.1"/>
    <property type="molecule type" value="Genomic_DNA"/>
</dbReference>
<evidence type="ECO:0000256" key="3">
    <source>
        <dbReference type="ARBA" id="ARBA00022803"/>
    </source>
</evidence>
<keyword evidence="10" id="KW-1185">Reference proteome</keyword>
<gene>
    <name evidence="9" type="ORF">AL553_012980</name>
    <name evidence="8" type="ORF">F0254_22375</name>
    <name evidence="7" type="ORF">GHY86_05980</name>
</gene>
<dbReference type="InterPro" id="IPR019734">
    <property type="entry name" value="TPR_rpt"/>
</dbReference>
<feature type="domain" description="Cytochrome c-type biogenesis protein H TPR" evidence="6">
    <location>
        <begin position="86"/>
        <end position="203"/>
    </location>
</feature>
<dbReference type="PANTHER" id="PTHR47870">
    <property type="entry name" value="CYTOCHROME C-TYPE BIOGENESIS PROTEIN CCMH"/>
    <property type="match status" value="1"/>
</dbReference>
<dbReference type="EMBL" id="VTYF01000019">
    <property type="protein sequence ID" value="NOI11579.1"/>
    <property type="molecule type" value="Genomic_DNA"/>
</dbReference>
<evidence type="ECO:0000256" key="1">
    <source>
        <dbReference type="ARBA" id="ARBA00022737"/>
    </source>
</evidence>
<dbReference type="InterPro" id="IPR051263">
    <property type="entry name" value="C-type_cytochrome_biogenesis"/>
</dbReference>
<evidence type="ECO:0000256" key="2">
    <source>
        <dbReference type="ARBA" id="ARBA00022748"/>
    </source>
</evidence>
<dbReference type="SUPFAM" id="SSF48452">
    <property type="entry name" value="TPR-like"/>
    <property type="match status" value="1"/>
</dbReference>
<evidence type="ECO:0000259" key="6">
    <source>
        <dbReference type="Pfam" id="PF23914"/>
    </source>
</evidence>
<evidence type="ECO:0000256" key="4">
    <source>
        <dbReference type="PROSITE-ProRule" id="PRU00339"/>
    </source>
</evidence>
<reference evidence="7" key="3">
    <citation type="submission" date="2019-11" db="EMBL/GenBank/DDBJ databases">
        <authorList>
            <consortium name="PulseNet: The National Subtyping Network for Foodborne Disease Surveillance"/>
            <person name="Tarr C.L."/>
            <person name="Trees E."/>
            <person name="Katz L.S."/>
            <person name="Carleton-Romer H.A."/>
            <person name="Stroika S."/>
            <person name="Kucerova Z."/>
            <person name="Roache K.F."/>
            <person name="Sabol A.L."/>
            <person name="Besser J."/>
            <person name="Gerner-Smidt P."/>
        </authorList>
    </citation>
    <scope>NUCLEOTIDE SEQUENCE</scope>
    <source>
        <strain evidence="7">PNUSAV001129</strain>
    </source>
</reference>
<sequence length="220" mass="24843">MRTLTLSLFTGRVMSVWFFAAITLMGLFIVLLSLSASKVKPAQWFGFCLLVLVVTSASFLLLHQTPPKSIQAEMSRMMTARDIMKEIQDQLREDPNNAELWFQLGQGYLLEGEFDGALICFDYAIQLTEPVSATQLAAKATTLYYIHQQSMTQEVSLLLEQALQIEPHNEAALSLIANDHFLSFRFQEAIDAWVLLLDSNDPNLDRVQIINSINKAKELL</sequence>
<dbReference type="Proteomes" id="UP000532247">
    <property type="component" value="Unassembled WGS sequence"/>
</dbReference>
<dbReference type="GO" id="GO:0017004">
    <property type="term" value="P:cytochrome complex assembly"/>
    <property type="evidence" value="ECO:0007669"/>
    <property type="project" value="UniProtKB-KW"/>
</dbReference>
<evidence type="ECO:0000313" key="10">
    <source>
        <dbReference type="Proteomes" id="UP000054316"/>
    </source>
</evidence>
<protein>
    <submittedName>
        <fullName evidence="8">Tetratricopeptide repeat protein</fullName>
    </submittedName>
</protein>
<evidence type="ECO:0000313" key="9">
    <source>
        <dbReference type="EMBL" id="PNP27286.1"/>
    </source>
</evidence>
<keyword evidence="5" id="KW-0812">Transmembrane</keyword>
<keyword evidence="2" id="KW-0201">Cytochrome c-type biogenesis</keyword>
<dbReference type="InterPro" id="IPR011990">
    <property type="entry name" value="TPR-like_helical_dom_sf"/>
</dbReference>
<dbReference type="InterPro" id="IPR056413">
    <property type="entry name" value="TPR_CcmH_CycH"/>
</dbReference>
<dbReference type="Gene3D" id="1.25.40.10">
    <property type="entry name" value="Tetratricopeptide repeat domain"/>
    <property type="match status" value="2"/>
</dbReference>
<dbReference type="Pfam" id="PF23914">
    <property type="entry name" value="TPR_CcmH_CycH"/>
    <property type="match status" value="1"/>
</dbReference>
<dbReference type="AlphaFoldDB" id="A0A7Y4F0N3"/>
<feature type="repeat" description="TPR" evidence="4">
    <location>
        <begin position="98"/>
        <end position="131"/>
    </location>
</feature>
<evidence type="ECO:0000313" key="7">
    <source>
        <dbReference type="EMBL" id="EGQ9134707.1"/>
    </source>
</evidence>
<dbReference type="EMBL" id="LOSN02000001">
    <property type="protein sequence ID" value="PNP27286.1"/>
    <property type="molecule type" value="Genomic_DNA"/>
</dbReference>
<dbReference type="Proteomes" id="UP000714625">
    <property type="component" value="Unassembled WGS sequence"/>
</dbReference>
<feature type="transmembrane region" description="Helical" evidence="5">
    <location>
        <begin position="42"/>
        <end position="62"/>
    </location>
</feature>
<proteinExistence type="predicted"/>
<evidence type="ECO:0000256" key="5">
    <source>
        <dbReference type="SAM" id="Phobius"/>
    </source>
</evidence>
<dbReference type="PANTHER" id="PTHR47870:SF1">
    <property type="entry name" value="CYTOCHROME C-TYPE BIOGENESIS PROTEIN CCMH"/>
    <property type="match status" value="1"/>
</dbReference>
<feature type="transmembrane region" description="Helical" evidence="5">
    <location>
        <begin position="12"/>
        <end position="36"/>
    </location>
</feature>
<keyword evidence="1" id="KW-0677">Repeat</keyword>
<evidence type="ECO:0000313" key="8">
    <source>
        <dbReference type="EMBL" id="NOI11579.1"/>
    </source>
</evidence>
<reference evidence="8 11" key="2">
    <citation type="submission" date="2019-09" db="EMBL/GenBank/DDBJ databases">
        <title>Draft genome sequencing and comparative genomics of hatchery-associated Vibrios.</title>
        <authorList>
            <person name="Kehlet-Delgado H."/>
            <person name="Mueller R.S."/>
        </authorList>
    </citation>
    <scope>NUCLEOTIDE SEQUENCE [LARGE SCALE GENOMIC DNA]</scope>
    <source>
        <strain evidence="8 11">081416A</strain>
    </source>
</reference>
<keyword evidence="5" id="KW-1133">Transmembrane helix</keyword>